<dbReference type="Ensembl" id="ENSACAT00000050996.1">
    <property type="protein sequence ID" value="ENSACAP00000035755.1"/>
    <property type="gene ID" value="ENSACAG00000042162.1"/>
</dbReference>
<dbReference type="Proteomes" id="UP000001646">
    <property type="component" value="Unplaced"/>
</dbReference>
<evidence type="ECO:0000313" key="2">
    <source>
        <dbReference type="Proteomes" id="UP000001646"/>
    </source>
</evidence>
<dbReference type="AlphaFoldDB" id="A0A803TKL5"/>
<protein>
    <submittedName>
        <fullName evidence="1">Uncharacterized protein</fullName>
    </submittedName>
</protein>
<dbReference type="InParanoid" id="A0A803TKL5"/>
<reference evidence="1" key="2">
    <citation type="submission" date="2025-08" db="UniProtKB">
        <authorList>
            <consortium name="Ensembl"/>
        </authorList>
    </citation>
    <scope>IDENTIFICATION</scope>
</reference>
<keyword evidence="2" id="KW-1185">Reference proteome</keyword>
<sequence length="93" mass="10547">CVHLHQACNTPERRADTALWALTSGPPHCPYTLGIRNSSPTRSYAKKTREEGMQQLRALWSALSHCILTIRPQSKKLFPCLSYTVELMQFDST</sequence>
<organism evidence="1 2">
    <name type="scientific">Anolis carolinensis</name>
    <name type="common">Green anole</name>
    <name type="synonym">American chameleon</name>
    <dbReference type="NCBI Taxonomy" id="28377"/>
    <lineage>
        <taxon>Eukaryota</taxon>
        <taxon>Metazoa</taxon>
        <taxon>Chordata</taxon>
        <taxon>Craniata</taxon>
        <taxon>Vertebrata</taxon>
        <taxon>Euteleostomi</taxon>
        <taxon>Lepidosauria</taxon>
        <taxon>Squamata</taxon>
        <taxon>Bifurcata</taxon>
        <taxon>Unidentata</taxon>
        <taxon>Episquamata</taxon>
        <taxon>Toxicofera</taxon>
        <taxon>Iguania</taxon>
        <taxon>Dactyloidae</taxon>
        <taxon>Anolis</taxon>
    </lineage>
</organism>
<evidence type="ECO:0000313" key="1">
    <source>
        <dbReference type="Ensembl" id="ENSACAP00000035755.1"/>
    </source>
</evidence>
<accession>A0A803TKL5</accession>
<reference evidence="1" key="3">
    <citation type="submission" date="2025-09" db="UniProtKB">
        <authorList>
            <consortium name="Ensembl"/>
        </authorList>
    </citation>
    <scope>IDENTIFICATION</scope>
</reference>
<proteinExistence type="predicted"/>
<reference evidence="1" key="1">
    <citation type="submission" date="2009-12" db="EMBL/GenBank/DDBJ databases">
        <title>The Genome Sequence of Anolis carolinensis (Green Anole Lizard).</title>
        <authorList>
            <consortium name="The Genome Sequencing Platform"/>
            <person name="Di Palma F."/>
            <person name="Alfoldi J."/>
            <person name="Heiman D."/>
            <person name="Young S."/>
            <person name="Grabherr M."/>
            <person name="Johnson J."/>
            <person name="Lander E.S."/>
            <person name="Lindblad-Toh K."/>
        </authorList>
    </citation>
    <scope>NUCLEOTIDE SEQUENCE [LARGE SCALE GENOMIC DNA]</scope>
    <source>
        <strain evidence="1">JBL SC #1</strain>
    </source>
</reference>
<name>A0A803TKL5_ANOCA</name>